<protein>
    <submittedName>
        <fullName evidence="2">Uncharacterized protein</fullName>
    </submittedName>
</protein>
<evidence type="ECO:0000256" key="1">
    <source>
        <dbReference type="SAM" id="MobiDB-lite"/>
    </source>
</evidence>
<organism evidence="2 3">
    <name type="scientific">Triticum urartu</name>
    <name type="common">Red wild einkorn</name>
    <name type="synonym">Crithodium urartu</name>
    <dbReference type="NCBI Taxonomy" id="4572"/>
    <lineage>
        <taxon>Eukaryota</taxon>
        <taxon>Viridiplantae</taxon>
        <taxon>Streptophyta</taxon>
        <taxon>Embryophyta</taxon>
        <taxon>Tracheophyta</taxon>
        <taxon>Spermatophyta</taxon>
        <taxon>Magnoliopsida</taxon>
        <taxon>Liliopsida</taxon>
        <taxon>Poales</taxon>
        <taxon>Poaceae</taxon>
        <taxon>BOP clade</taxon>
        <taxon>Pooideae</taxon>
        <taxon>Triticodae</taxon>
        <taxon>Triticeae</taxon>
        <taxon>Triticinae</taxon>
        <taxon>Triticum</taxon>
    </lineage>
</organism>
<sequence length="236" mass="25529">AGQGRRLRCAEHQVPRRQAAAVGQVRGGDPRPVARRARLARHLRHRRGGRARVRQRGRSAPRRHRHDQLLHVHQLGGRPGGPDGGRVRVRRRVLAGGVVPDVRPPQGAVHVVLGGGQGRLGGLSGRRRRRQQPQRSGGAGRVRAVRGRAGLLQQQLLGLRAAVRVPLRRAVVGRGGLVGRVRRRRAVGRAGAGERLLLPGFARPVPAQPASRDFLVGSGGACFPIFFGVCRGYFVV</sequence>
<feature type="compositionally biased region" description="Gly residues" evidence="1">
    <location>
        <begin position="113"/>
        <end position="124"/>
    </location>
</feature>
<dbReference type="Proteomes" id="UP000015106">
    <property type="component" value="Chromosome 3"/>
</dbReference>
<feature type="region of interest" description="Disordered" evidence="1">
    <location>
        <begin position="113"/>
        <end position="142"/>
    </location>
</feature>
<proteinExistence type="predicted"/>
<reference evidence="3" key="1">
    <citation type="journal article" date="2013" name="Nature">
        <title>Draft genome of the wheat A-genome progenitor Triticum urartu.</title>
        <authorList>
            <person name="Ling H.Q."/>
            <person name="Zhao S."/>
            <person name="Liu D."/>
            <person name="Wang J."/>
            <person name="Sun H."/>
            <person name="Zhang C."/>
            <person name="Fan H."/>
            <person name="Li D."/>
            <person name="Dong L."/>
            <person name="Tao Y."/>
            <person name="Gao C."/>
            <person name="Wu H."/>
            <person name="Li Y."/>
            <person name="Cui Y."/>
            <person name="Guo X."/>
            <person name="Zheng S."/>
            <person name="Wang B."/>
            <person name="Yu K."/>
            <person name="Liang Q."/>
            <person name="Yang W."/>
            <person name="Lou X."/>
            <person name="Chen J."/>
            <person name="Feng M."/>
            <person name="Jian J."/>
            <person name="Zhang X."/>
            <person name="Luo G."/>
            <person name="Jiang Y."/>
            <person name="Liu J."/>
            <person name="Wang Z."/>
            <person name="Sha Y."/>
            <person name="Zhang B."/>
            <person name="Wu H."/>
            <person name="Tang D."/>
            <person name="Shen Q."/>
            <person name="Xue P."/>
            <person name="Zou S."/>
            <person name="Wang X."/>
            <person name="Liu X."/>
            <person name="Wang F."/>
            <person name="Yang Y."/>
            <person name="An X."/>
            <person name="Dong Z."/>
            <person name="Zhang K."/>
            <person name="Zhang X."/>
            <person name="Luo M.C."/>
            <person name="Dvorak J."/>
            <person name="Tong Y."/>
            <person name="Wang J."/>
            <person name="Yang H."/>
            <person name="Li Z."/>
            <person name="Wang D."/>
            <person name="Zhang A."/>
            <person name="Wang J."/>
        </authorList>
    </citation>
    <scope>NUCLEOTIDE SEQUENCE</scope>
    <source>
        <strain evidence="3">cv. G1812</strain>
    </source>
</reference>
<evidence type="ECO:0000313" key="2">
    <source>
        <dbReference type="EnsemblPlants" id="TuG1812G0300002783.01.T01.cds297689"/>
    </source>
</evidence>
<dbReference type="AlphaFoldDB" id="A0A8R7TX40"/>
<reference evidence="2" key="2">
    <citation type="submission" date="2018-03" db="EMBL/GenBank/DDBJ databases">
        <title>The Triticum urartu genome reveals the dynamic nature of wheat genome evolution.</title>
        <authorList>
            <person name="Ling H."/>
            <person name="Ma B."/>
            <person name="Shi X."/>
            <person name="Liu H."/>
            <person name="Dong L."/>
            <person name="Sun H."/>
            <person name="Cao Y."/>
            <person name="Gao Q."/>
            <person name="Zheng S."/>
            <person name="Li Y."/>
            <person name="Yu Y."/>
            <person name="Du H."/>
            <person name="Qi M."/>
            <person name="Li Y."/>
            <person name="Yu H."/>
            <person name="Cui Y."/>
            <person name="Wang N."/>
            <person name="Chen C."/>
            <person name="Wu H."/>
            <person name="Zhao Y."/>
            <person name="Zhang J."/>
            <person name="Li Y."/>
            <person name="Zhou W."/>
            <person name="Zhang B."/>
            <person name="Hu W."/>
            <person name="Eijk M."/>
            <person name="Tang J."/>
            <person name="Witsenboer H."/>
            <person name="Zhao S."/>
            <person name="Li Z."/>
            <person name="Zhang A."/>
            <person name="Wang D."/>
            <person name="Liang C."/>
        </authorList>
    </citation>
    <scope>NUCLEOTIDE SEQUENCE [LARGE SCALE GENOMIC DNA]</scope>
    <source>
        <strain evidence="2">cv. G1812</strain>
    </source>
</reference>
<evidence type="ECO:0000313" key="3">
    <source>
        <dbReference type="Proteomes" id="UP000015106"/>
    </source>
</evidence>
<dbReference type="EnsemblPlants" id="TuG1812G0300002783.01.T01">
    <property type="protein sequence ID" value="TuG1812G0300002783.01.T01.cds297689"/>
    <property type="gene ID" value="TuG1812G0300002783.01"/>
</dbReference>
<dbReference type="Gramene" id="TuG1812G0300002783.01.T01">
    <property type="protein sequence ID" value="TuG1812G0300002783.01.T01.cds297689"/>
    <property type="gene ID" value="TuG1812G0300002783.01"/>
</dbReference>
<feature type="region of interest" description="Disordered" evidence="1">
    <location>
        <begin position="45"/>
        <end position="65"/>
    </location>
</feature>
<accession>A0A8R7TX40</accession>
<keyword evidence="3" id="KW-1185">Reference proteome</keyword>
<reference evidence="2" key="3">
    <citation type="submission" date="2022-06" db="UniProtKB">
        <authorList>
            <consortium name="EnsemblPlants"/>
        </authorList>
    </citation>
    <scope>IDENTIFICATION</scope>
</reference>
<name>A0A8R7TX40_TRIUA</name>